<evidence type="ECO:0000313" key="3">
    <source>
        <dbReference type="Proteomes" id="UP001595987"/>
    </source>
</evidence>
<name>A0ABV9JED7_9LACT</name>
<protein>
    <submittedName>
        <fullName evidence="2">Rha family transcriptional regulator</fullName>
    </submittedName>
</protein>
<evidence type="ECO:0000313" key="2">
    <source>
        <dbReference type="EMBL" id="MFC4652666.1"/>
    </source>
</evidence>
<gene>
    <name evidence="2" type="ORF">ACFO26_07060</name>
</gene>
<organism evidence="2 3">
    <name type="scientific">Lactococcus nasutitermitis</name>
    <dbReference type="NCBI Taxonomy" id="1652957"/>
    <lineage>
        <taxon>Bacteria</taxon>
        <taxon>Bacillati</taxon>
        <taxon>Bacillota</taxon>
        <taxon>Bacilli</taxon>
        <taxon>Lactobacillales</taxon>
        <taxon>Streptococcaceae</taxon>
        <taxon>Lactococcus</taxon>
    </lineage>
</organism>
<dbReference type="NCBIfam" id="TIGR02681">
    <property type="entry name" value="phage_pRha"/>
    <property type="match status" value="1"/>
</dbReference>
<comment type="caution">
    <text evidence="2">The sequence shown here is derived from an EMBL/GenBank/DDBJ whole genome shotgun (WGS) entry which is preliminary data.</text>
</comment>
<sequence>MSEKQELVFTENGQALASSKKVADSFDKQHKDVLEIIDNLVAEKSAAKFFAETTYKNRGKEYRMYVMTRDGFTLLAMGFNGKKALDFKIKYIEAFNKMEQTLTVGIQAPQTMKEALQLALVQQEQIESLQLESSVQKQQIAELQPKASYYDWVLQTKDLVSVTIIAKQYGKSAQWLNELLHELKIQFKQGKVWLLYQKYAESGYTKTNFAPDDAAHLHPHTKWTQKGMLFIYETLKKENILPLVEHEDVA</sequence>
<dbReference type="RefSeq" id="WP_244842774.1">
    <property type="nucleotide sequence ID" value="NZ_BOVQ01000005.1"/>
</dbReference>
<dbReference type="InterPro" id="IPR014054">
    <property type="entry name" value="Phage_regulatory_Rha"/>
</dbReference>
<keyword evidence="3" id="KW-1185">Reference proteome</keyword>
<feature type="domain" description="Antirepressor protein C-terminal" evidence="1">
    <location>
        <begin position="137"/>
        <end position="237"/>
    </location>
</feature>
<dbReference type="Pfam" id="PF09669">
    <property type="entry name" value="Phage_pRha"/>
    <property type="match status" value="1"/>
</dbReference>
<dbReference type="InterPro" id="IPR005039">
    <property type="entry name" value="Ant_C"/>
</dbReference>
<reference evidence="3" key="1">
    <citation type="journal article" date="2019" name="Int. J. Syst. Evol. Microbiol.">
        <title>The Global Catalogue of Microorganisms (GCM) 10K type strain sequencing project: providing services to taxonomists for standard genome sequencing and annotation.</title>
        <authorList>
            <consortium name="The Broad Institute Genomics Platform"/>
            <consortium name="The Broad Institute Genome Sequencing Center for Infectious Disease"/>
            <person name="Wu L."/>
            <person name="Ma J."/>
        </authorList>
    </citation>
    <scope>NUCLEOTIDE SEQUENCE [LARGE SCALE GENOMIC DNA]</scope>
    <source>
        <strain evidence="3">CCUG 63287</strain>
    </source>
</reference>
<dbReference type="Pfam" id="PF03374">
    <property type="entry name" value="ANT"/>
    <property type="match status" value="1"/>
</dbReference>
<proteinExistence type="predicted"/>
<accession>A0ABV9JED7</accession>
<dbReference type="Proteomes" id="UP001595987">
    <property type="component" value="Unassembled WGS sequence"/>
</dbReference>
<dbReference type="EMBL" id="JBHSGD010000005">
    <property type="protein sequence ID" value="MFC4652666.1"/>
    <property type="molecule type" value="Genomic_DNA"/>
</dbReference>
<evidence type="ECO:0000259" key="1">
    <source>
        <dbReference type="Pfam" id="PF03374"/>
    </source>
</evidence>